<organism evidence="1 2">
    <name type="scientific">Mytilus edulis</name>
    <name type="common">Blue mussel</name>
    <dbReference type="NCBI Taxonomy" id="6550"/>
    <lineage>
        <taxon>Eukaryota</taxon>
        <taxon>Metazoa</taxon>
        <taxon>Spiralia</taxon>
        <taxon>Lophotrochozoa</taxon>
        <taxon>Mollusca</taxon>
        <taxon>Bivalvia</taxon>
        <taxon>Autobranchia</taxon>
        <taxon>Pteriomorphia</taxon>
        <taxon>Mytilida</taxon>
        <taxon>Mytiloidea</taxon>
        <taxon>Mytilidae</taxon>
        <taxon>Mytilinae</taxon>
        <taxon>Mytilus</taxon>
    </lineage>
</organism>
<dbReference type="Proteomes" id="UP000683360">
    <property type="component" value="Unassembled WGS sequence"/>
</dbReference>
<accession>A0A8S3R0U6</accession>
<comment type="caution">
    <text evidence="1">The sequence shown here is derived from an EMBL/GenBank/DDBJ whole genome shotgun (WGS) entry which is preliminary data.</text>
</comment>
<keyword evidence="2" id="KW-1185">Reference proteome</keyword>
<proteinExistence type="predicted"/>
<dbReference type="EMBL" id="CAJPWZ010000736">
    <property type="protein sequence ID" value="CAG2200204.1"/>
    <property type="molecule type" value="Genomic_DNA"/>
</dbReference>
<evidence type="ECO:0000313" key="1">
    <source>
        <dbReference type="EMBL" id="CAG2200204.1"/>
    </source>
</evidence>
<reference evidence="1" key="1">
    <citation type="submission" date="2021-03" db="EMBL/GenBank/DDBJ databases">
        <authorList>
            <person name="Bekaert M."/>
        </authorList>
    </citation>
    <scope>NUCLEOTIDE SEQUENCE</scope>
</reference>
<gene>
    <name evidence="1" type="ORF">MEDL_14888</name>
</gene>
<dbReference type="AlphaFoldDB" id="A0A8S3R0U6"/>
<evidence type="ECO:0000313" key="2">
    <source>
        <dbReference type="Proteomes" id="UP000683360"/>
    </source>
</evidence>
<protein>
    <submittedName>
        <fullName evidence="1">Uncharacterized protein</fullName>
    </submittedName>
</protein>
<dbReference type="OrthoDB" id="78296at2759"/>
<name>A0A8S3R0U6_MYTED</name>
<sequence>MCISYVTDDEEIEGGKYYAKSTNGIDNPGLNVSLSSLQKDPEQKHSNDTLTLEKNVGLKNFHPSVKWRDLEKLETRSNPEINRHLVNKKLTMMKKNSTAMEAEDGKHLLSPDECFYIGRADSTARMSNSEANSVCRHRILITEVVPSHSSIIDGRETDWRLSLHQFSSKKQNKEERSKFSKRIRY</sequence>